<feature type="active site" evidence="12">
    <location>
        <position position="964"/>
    </location>
</feature>
<dbReference type="PRINTS" id="PR00792">
    <property type="entry name" value="PEPSIN"/>
</dbReference>
<keyword evidence="4" id="KW-0645">Protease</keyword>
<dbReference type="InterPro" id="IPR011598">
    <property type="entry name" value="bHLH_dom"/>
</dbReference>
<organism evidence="19 20">
    <name type="scientific">Caenorhabditis briggsae</name>
    <dbReference type="NCBI Taxonomy" id="6238"/>
    <lineage>
        <taxon>Eukaryota</taxon>
        <taxon>Metazoa</taxon>
        <taxon>Ecdysozoa</taxon>
        <taxon>Nematoda</taxon>
        <taxon>Chromadorea</taxon>
        <taxon>Rhabditida</taxon>
        <taxon>Rhabditina</taxon>
        <taxon>Rhabditomorpha</taxon>
        <taxon>Rhabditoidea</taxon>
        <taxon>Rhabditidae</taxon>
        <taxon>Peloderinae</taxon>
        <taxon>Caenorhabditis</taxon>
    </lineage>
</organism>
<dbReference type="CDD" id="cd00130">
    <property type="entry name" value="PAS"/>
    <property type="match status" value="2"/>
</dbReference>
<feature type="disulfide bond" evidence="13">
    <location>
        <begin position="749"/>
        <end position="794"/>
    </location>
</feature>
<evidence type="ECO:0000256" key="14">
    <source>
        <dbReference type="SAM" id="Coils"/>
    </source>
</evidence>
<keyword evidence="14" id="KW-0175">Coiled coil</keyword>
<keyword evidence="5" id="KW-0732">Signal</keyword>
<dbReference type="Pfam" id="PF00026">
    <property type="entry name" value="Asp"/>
    <property type="match status" value="1"/>
</dbReference>
<dbReference type="Gene3D" id="2.40.70.10">
    <property type="entry name" value="Acid Proteases"/>
    <property type="match status" value="2"/>
</dbReference>
<sequence length="1074" mass="118146">MSTTSAPLHASSYSSGTTGEGGGAQQALQLQHCAYHIGASVGSSGSGLNNHSINVPNNNNPMGMSPAGTSSGSNLTNGQQRSTRGASKLRRDQINAEIQKIRDLLPLSDLIKDRLFQLQVLSLGCIFIRKHRYQQTILQPQMQSMQMQLTPPMPRGIDICKALRGFMLMITRSGKILHVSDNASEYLGHSVEEIMCQGDTIYDLVDLKDHGAVQAELASGPPGAASFPEERVFICRLNLARTAKRQLHYHKFVMFQGRYIQPAEFYQQLNAQNSQPDCDQPVFSAYCQPLINPENAEGMSTGNTHVFCTQHFLDMKFKDSDLMATHHLGYSKEQLKGMSWYGMIHPNHVPEIAHKHRLLCQEKEGSVLALIRIQSASGEWIWLHTVFSIRPNNELNSDGKRLRHVIHCFHQKLTDLEAATLQANAWIYSMRHTYPTVFSCQDSPPPTEEQQQPSSPQSPLQPLKLIEQKPIIGMAPPPQGFPTMDFNQIKVEIPMRPINSQIPFFTPESSSPESSASLHISLLSHQTAFPLDNLEDILPSNDVLPELKDEVDEILRQVEQSPTPPHSIPANVNLGHRHSMPNAFDSAELYKYLGPALFDGDFHGNPHHSQLHHQPQPPPLHHLHHNIQMNQMQTTPPMSCPPVKPTMKMFVGFLAILTVVSAEVHQFNIGYRPNLRQRLNAEGKLAEYEKERNELLTKKSLQLAQSSSPIIDYEDMAYMVQISMGTPAQNFVLFIDSGSSNLWVPDITCAAGKDATCGSYCKSTPYDACLTFCQEECCTKTVAGAKVLSTADACQSKHRFNSTLSSTYVTNGQKFDMTYNTGEVKGFFGVDTFCFTNTSVCATGQVFGQATTIGEAFGKQPEDGIIGLGWPALAVNQQTPPLFNLMNQGKLDQPYFVVYLAQIGPTSQINGGAFTVGGLDTTHCNANVDWVPLTTQTFWQFKLSGVSSGSYSQNPTAGWQAAADTAASFIGAPKSVVTSLAKTVGATYVPGTGAFFIDCDAVVPDIVFTINGKTYNMPSTSFVVSAGPGPCMFAFYELTAGGFYPAWMLGPPFMRAYCHVHDMQNGKLGLAKVL</sequence>
<dbReference type="SUPFAM" id="SSF55785">
    <property type="entry name" value="PYP-like sensor domain (PAS domain)"/>
    <property type="match status" value="2"/>
</dbReference>
<evidence type="ECO:0000256" key="15">
    <source>
        <dbReference type="SAM" id="MobiDB-lite"/>
    </source>
</evidence>
<dbReference type="GO" id="GO:0004190">
    <property type="term" value="F:aspartic-type endopeptidase activity"/>
    <property type="evidence" value="ECO:0007669"/>
    <property type="project" value="UniProtKB-KW"/>
</dbReference>
<feature type="domain" description="Peptidase A1" evidence="18">
    <location>
        <begin position="718"/>
        <end position="1071"/>
    </location>
</feature>
<dbReference type="SUPFAM" id="SSF50630">
    <property type="entry name" value="Acid proteases"/>
    <property type="match status" value="1"/>
</dbReference>
<protein>
    <submittedName>
        <fullName evidence="19">Uncharacterized protein</fullName>
    </submittedName>
</protein>
<keyword evidence="10 13" id="KW-1015">Disulfide bond</keyword>
<dbReference type="GO" id="GO:0006508">
    <property type="term" value="P:proteolysis"/>
    <property type="evidence" value="ECO:0007669"/>
    <property type="project" value="UniProtKB-KW"/>
</dbReference>
<keyword evidence="9" id="KW-0865">Zymogen</keyword>
<keyword evidence="8" id="KW-0238">DNA-binding</keyword>
<evidence type="ECO:0000259" key="17">
    <source>
        <dbReference type="PROSITE" id="PS50888"/>
    </source>
</evidence>
<evidence type="ECO:0000256" key="5">
    <source>
        <dbReference type="ARBA" id="ARBA00022729"/>
    </source>
</evidence>
<feature type="region of interest" description="Disordered" evidence="15">
    <location>
        <begin position="48"/>
        <end position="91"/>
    </location>
</feature>
<feature type="compositionally biased region" description="Polar residues" evidence="15">
    <location>
        <begin position="67"/>
        <end position="85"/>
    </location>
</feature>
<name>A0AAE9A4I8_CAEBR</name>
<feature type="region of interest" description="Disordered" evidence="15">
    <location>
        <begin position="1"/>
        <end position="24"/>
    </location>
</feature>
<dbReference type="InterPro" id="IPR033121">
    <property type="entry name" value="PEPTIDASE_A1"/>
</dbReference>
<comment type="subcellular location">
    <subcellularLocation>
        <location evidence="1">Secreted</location>
    </subcellularLocation>
</comment>
<evidence type="ECO:0000313" key="19">
    <source>
        <dbReference type="EMBL" id="ULT88587.1"/>
    </source>
</evidence>
<feature type="domain" description="PAS" evidence="16">
    <location>
        <begin position="167"/>
        <end position="217"/>
    </location>
</feature>
<dbReference type="InterPro" id="IPR034164">
    <property type="entry name" value="Pepsin-like_dom"/>
</dbReference>
<dbReference type="Pfam" id="PF14598">
    <property type="entry name" value="PAS_11"/>
    <property type="match status" value="1"/>
</dbReference>
<dbReference type="CDD" id="cd05471">
    <property type="entry name" value="pepsin_like"/>
    <property type="match status" value="1"/>
</dbReference>
<dbReference type="Gene3D" id="3.30.450.20">
    <property type="entry name" value="PAS domain"/>
    <property type="match status" value="2"/>
</dbReference>
<evidence type="ECO:0000256" key="7">
    <source>
        <dbReference type="ARBA" id="ARBA00022801"/>
    </source>
</evidence>
<keyword evidence="3" id="KW-0964">Secreted</keyword>
<feature type="coiled-coil region" evidence="14">
    <location>
        <begin position="678"/>
        <end position="705"/>
    </location>
</feature>
<comment type="similarity">
    <text evidence="2">Belongs to the peptidase A1 family.</text>
</comment>
<dbReference type="PROSITE" id="PS50112">
    <property type="entry name" value="PAS"/>
    <property type="match status" value="1"/>
</dbReference>
<proteinExistence type="inferred from homology"/>
<dbReference type="Pfam" id="PF23183">
    <property type="entry name" value="bHLH_NPAS4"/>
    <property type="match status" value="1"/>
</dbReference>
<feature type="domain" description="BHLH" evidence="17">
    <location>
        <begin position="78"/>
        <end position="131"/>
    </location>
</feature>
<evidence type="ECO:0000256" key="3">
    <source>
        <dbReference type="ARBA" id="ARBA00022525"/>
    </source>
</evidence>
<evidence type="ECO:0000313" key="20">
    <source>
        <dbReference type="Proteomes" id="UP000827892"/>
    </source>
</evidence>
<evidence type="ECO:0000256" key="1">
    <source>
        <dbReference type="ARBA" id="ARBA00004613"/>
    </source>
</evidence>
<evidence type="ECO:0000256" key="6">
    <source>
        <dbReference type="ARBA" id="ARBA00022750"/>
    </source>
</evidence>
<evidence type="ECO:0000256" key="4">
    <source>
        <dbReference type="ARBA" id="ARBA00022670"/>
    </source>
</evidence>
<evidence type="ECO:0000256" key="13">
    <source>
        <dbReference type="PIRSR" id="PIRSR601461-2"/>
    </source>
</evidence>
<accession>A0AAE9A4I8</accession>
<dbReference type="GO" id="GO:0003677">
    <property type="term" value="F:DNA binding"/>
    <property type="evidence" value="ECO:0007669"/>
    <property type="project" value="UniProtKB-KW"/>
</dbReference>
<evidence type="ECO:0000256" key="8">
    <source>
        <dbReference type="ARBA" id="ARBA00023125"/>
    </source>
</evidence>
<feature type="disulfide bond" evidence="13">
    <location>
        <begin position="999"/>
        <end position="1031"/>
    </location>
</feature>
<dbReference type="PANTHER" id="PTHR47966">
    <property type="entry name" value="BETA-SITE APP-CLEAVING ENZYME, ISOFORM A-RELATED"/>
    <property type="match status" value="1"/>
</dbReference>
<feature type="compositionally biased region" description="Polar residues" evidence="15">
    <location>
        <begin position="1"/>
        <end position="15"/>
    </location>
</feature>
<evidence type="ECO:0000256" key="2">
    <source>
        <dbReference type="ARBA" id="ARBA00007447"/>
    </source>
</evidence>
<evidence type="ECO:0000256" key="10">
    <source>
        <dbReference type="ARBA" id="ARBA00023157"/>
    </source>
</evidence>
<dbReference type="Proteomes" id="UP000827892">
    <property type="component" value="Chromosome V"/>
</dbReference>
<evidence type="ECO:0000256" key="9">
    <source>
        <dbReference type="ARBA" id="ARBA00023145"/>
    </source>
</evidence>
<dbReference type="EMBL" id="CP090895">
    <property type="protein sequence ID" value="ULT88587.1"/>
    <property type="molecule type" value="Genomic_DNA"/>
</dbReference>
<dbReference type="GO" id="GO:0046983">
    <property type="term" value="F:protein dimerization activity"/>
    <property type="evidence" value="ECO:0007669"/>
    <property type="project" value="InterPro"/>
</dbReference>
<dbReference type="PROSITE" id="PS51767">
    <property type="entry name" value="PEPTIDASE_A1"/>
    <property type="match status" value="1"/>
</dbReference>
<reference evidence="19 20" key="1">
    <citation type="submission" date="2022-02" db="EMBL/GenBank/DDBJ databases">
        <title>Chromosome-level reference genomes for two strains of Caenorhabditis briggsae: an improved platform for comparative genomics.</title>
        <authorList>
            <person name="Stevens L."/>
            <person name="Andersen E.C."/>
        </authorList>
    </citation>
    <scope>NUCLEOTIDE SEQUENCE [LARGE SCALE GENOMIC DNA]</scope>
    <source>
        <strain evidence="19">QX1410_ONT</strain>
        <tissue evidence="19">Whole-organism</tissue>
    </source>
</reference>
<dbReference type="InterPro" id="IPR000014">
    <property type="entry name" value="PAS"/>
</dbReference>
<feature type="active site" evidence="12">
    <location>
        <position position="736"/>
    </location>
</feature>
<keyword evidence="6" id="KW-0064">Aspartyl protease</keyword>
<feature type="region of interest" description="Disordered" evidence="15">
    <location>
        <begin position="438"/>
        <end position="460"/>
    </location>
</feature>
<evidence type="ECO:0000256" key="11">
    <source>
        <dbReference type="ARBA" id="ARBA00023180"/>
    </source>
</evidence>
<keyword evidence="11" id="KW-0325">Glycoprotein</keyword>
<dbReference type="PANTHER" id="PTHR47966:SF5">
    <property type="entry name" value="ASPARTIC PROTEASE 10"/>
    <property type="match status" value="1"/>
</dbReference>
<feature type="compositionally biased region" description="Low complexity" evidence="15">
    <location>
        <begin position="448"/>
        <end position="460"/>
    </location>
</feature>
<dbReference type="FunFam" id="2.40.70.10:FF:000058">
    <property type="entry name" value="ASpartyl Protease"/>
    <property type="match status" value="1"/>
</dbReference>
<dbReference type="InterPro" id="IPR001461">
    <property type="entry name" value="Aspartic_peptidase_A1"/>
</dbReference>
<evidence type="ECO:0000259" key="16">
    <source>
        <dbReference type="PROSITE" id="PS50112"/>
    </source>
</evidence>
<evidence type="ECO:0000259" key="18">
    <source>
        <dbReference type="PROSITE" id="PS51767"/>
    </source>
</evidence>
<dbReference type="SMART" id="SM00091">
    <property type="entry name" value="PAS"/>
    <property type="match status" value="2"/>
</dbReference>
<dbReference type="InterPro" id="IPR035965">
    <property type="entry name" value="PAS-like_dom_sf"/>
</dbReference>
<feature type="compositionally biased region" description="Low complexity" evidence="15">
    <location>
        <begin position="49"/>
        <end position="60"/>
    </location>
</feature>
<evidence type="ECO:0000256" key="12">
    <source>
        <dbReference type="PIRSR" id="PIRSR601461-1"/>
    </source>
</evidence>
<dbReference type="InterPro" id="IPR056192">
    <property type="entry name" value="bHLH_NPAS4"/>
</dbReference>
<dbReference type="InterPro" id="IPR021109">
    <property type="entry name" value="Peptidase_aspartic_dom_sf"/>
</dbReference>
<dbReference type="FunFam" id="3.30.450.20:FF:000081">
    <property type="entry name" value="Dysfusion, isoform B"/>
    <property type="match status" value="1"/>
</dbReference>
<gene>
    <name evidence="19" type="ORF">L3Y34_007652</name>
</gene>
<dbReference type="GO" id="GO:0005576">
    <property type="term" value="C:extracellular region"/>
    <property type="evidence" value="ECO:0007669"/>
    <property type="project" value="UniProtKB-SubCell"/>
</dbReference>
<dbReference type="CDD" id="cd19697">
    <property type="entry name" value="bHLH-PAS_NPAS4_PASD10"/>
    <property type="match status" value="1"/>
</dbReference>
<dbReference type="PROSITE" id="PS50888">
    <property type="entry name" value="BHLH"/>
    <property type="match status" value="1"/>
</dbReference>
<dbReference type="AlphaFoldDB" id="A0AAE9A4I8"/>
<keyword evidence="7" id="KW-0378">Hydrolase</keyword>